<dbReference type="Pfam" id="PF19054">
    <property type="entry name" value="DUF5753"/>
    <property type="match status" value="1"/>
</dbReference>
<protein>
    <submittedName>
        <fullName evidence="2">Transcriptional regulator</fullName>
    </submittedName>
</protein>
<dbReference type="InterPro" id="IPR010982">
    <property type="entry name" value="Lambda_DNA-bd_dom_sf"/>
</dbReference>
<dbReference type="SMART" id="SM00530">
    <property type="entry name" value="HTH_XRE"/>
    <property type="match status" value="1"/>
</dbReference>
<dbReference type="PROSITE" id="PS50943">
    <property type="entry name" value="HTH_CROC1"/>
    <property type="match status" value="1"/>
</dbReference>
<dbReference type="SUPFAM" id="SSF47413">
    <property type="entry name" value="lambda repressor-like DNA-binding domains"/>
    <property type="match status" value="1"/>
</dbReference>
<dbReference type="Gene3D" id="1.10.260.40">
    <property type="entry name" value="lambda repressor-like DNA-binding domains"/>
    <property type="match status" value="1"/>
</dbReference>
<evidence type="ECO:0000313" key="2">
    <source>
        <dbReference type="EMBL" id="GES06442.1"/>
    </source>
</evidence>
<evidence type="ECO:0000313" key="3">
    <source>
        <dbReference type="Proteomes" id="UP000331127"/>
    </source>
</evidence>
<dbReference type="AlphaFoldDB" id="A0A5M3WED2"/>
<gene>
    <name evidence="2" type="ORF">Amac_000370</name>
</gene>
<sequence>MPMISPYVRRLRLATELRHLRVSAQLTHEQLAKRIGLPRAQISRLENGHVVDLADIMAILEELGVHGERWTQIITIAREAGERGWWESNKAMGERQALFADLEAGAETIREFQMTFLPGLLQTAEFTRARAETDRRDGADGYKPDKAAEARLGRQRMLRRPGGPSYEVIIDEVAVRRRAAPLEVVQQQLYHLAATVNGDPKITLRVLPIDAVIDGYSLPRSAFSIYTFADPGDPTVVAVDTVTDDLVLTEPDAATRYETLFTRIRAAALTPDESLQFLIKAARNLPNGHSSA</sequence>
<comment type="caution">
    <text evidence="2">The sequence shown here is derived from an EMBL/GenBank/DDBJ whole genome shotgun (WGS) entry which is preliminary data.</text>
</comment>
<evidence type="ECO:0000259" key="1">
    <source>
        <dbReference type="PROSITE" id="PS50943"/>
    </source>
</evidence>
<reference evidence="2 3" key="1">
    <citation type="submission" date="2019-10" db="EMBL/GenBank/DDBJ databases">
        <title>Whole genome shotgun sequence of Acrocarpospora macrocephala NBRC 16266.</title>
        <authorList>
            <person name="Ichikawa N."/>
            <person name="Kimura A."/>
            <person name="Kitahashi Y."/>
            <person name="Komaki H."/>
            <person name="Oguchi A."/>
        </authorList>
    </citation>
    <scope>NUCLEOTIDE SEQUENCE [LARGE SCALE GENOMIC DNA]</scope>
    <source>
        <strain evidence="2 3">NBRC 16266</strain>
    </source>
</reference>
<dbReference type="CDD" id="cd00093">
    <property type="entry name" value="HTH_XRE"/>
    <property type="match status" value="1"/>
</dbReference>
<accession>A0A5M3WED2</accession>
<organism evidence="2 3">
    <name type="scientific">Acrocarpospora macrocephala</name>
    <dbReference type="NCBI Taxonomy" id="150177"/>
    <lineage>
        <taxon>Bacteria</taxon>
        <taxon>Bacillati</taxon>
        <taxon>Actinomycetota</taxon>
        <taxon>Actinomycetes</taxon>
        <taxon>Streptosporangiales</taxon>
        <taxon>Streptosporangiaceae</taxon>
        <taxon>Acrocarpospora</taxon>
    </lineage>
</organism>
<dbReference type="InterPro" id="IPR001387">
    <property type="entry name" value="Cro/C1-type_HTH"/>
</dbReference>
<proteinExistence type="predicted"/>
<feature type="domain" description="HTH cro/C1-type" evidence="1">
    <location>
        <begin position="17"/>
        <end position="70"/>
    </location>
</feature>
<dbReference type="EMBL" id="BLAE01000003">
    <property type="protein sequence ID" value="GES06442.1"/>
    <property type="molecule type" value="Genomic_DNA"/>
</dbReference>
<dbReference type="Pfam" id="PF13560">
    <property type="entry name" value="HTH_31"/>
    <property type="match status" value="1"/>
</dbReference>
<dbReference type="InterPro" id="IPR043917">
    <property type="entry name" value="DUF5753"/>
</dbReference>
<dbReference type="GO" id="GO:0003677">
    <property type="term" value="F:DNA binding"/>
    <property type="evidence" value="ECO:0007669"/>
    <property type="project" value="InterPro"/>
</dbReference>
<dbReference type="Proteomes" id="UP000331127">
    <property type="component" value="Unassembled WGS sequence"/>
</dbReference>
<keyword evidence="3" id="KW-1185">Reference proteome</keyword>
<name>A0A5M3WED2_9ACTN</name>